<keyword evidence="9" id="KW-1133">Transmembrane helix</keyword>
<keyword evidence="13" id="KW-1185">Reference proteome</keyword>
<dbReference type="AlphaFoldDB" id="A0A085M3J1"/>
<dbReference type="InterPro" id="IPR038398">
    <property type="entry name" value="NCD2_sf"/>
</dbReference>
<keyword evidence="7" id="KW-0175">Coiled coil</keyword>
<feature type="coiled-coil region" evidence="7">
    <location>
        <begin position="650"/>
        <end position="677"/>
    </location>
</feature>
<dbReference type="Gene3D" id="1.10.150.50">
    <property type="entry name" value="Transcription Factor, Ets-1"/>
    <property type="match status" value="1"/>
</dbReference>
<evidence type="ECO:0000256" key="8">
    <source>
        <dbReference type="SAM" id="MobiDB-lite"/>
    </source>
</evidence>
<keyword evidence="5" id="KW-0804">Transcription</keyword>
<accession>A0A085M3J1</accession>
<evidence type="ECO:0000256" key="1">
    <source>
        <dbReference type="ARBA" id="ARBA00004123"/>
    </source>
</evidence>
<dbReference type="GO" id="GO:0005634">
    <property type="term" value="C:nucleus"/>
    <property type="evidence" value="ECO:0007669"/>
    <property type="project" value="UniProtKB-SubCell"/>
</dbReference>
<dbReference type="PANTHER" id="PTHR12623:SF10">
    <property type="entry name" value="NGFI-A-BINDING PROTEIN HOMOLOG"/>
    <property type="match status" value="1"/>
</dbReference>
<organism evidence="12 13">
    <name type="scientific">Trichuris suis</name>
    <name type="common">pig whipworm</name>
    <dbReference type="NCBI Taxonomy" id="68888"/>
    <lineage>
        <taxon>Eukaryota</taxon>
        <taxon>Metazoa</taxon>
        <taxon>Ecdysozoa</taxon>
        <taxon>Nematoda</taxon>
        <taxon>Enoplea</taxon>
        <taxon>Dorylaimia</taxon>
        <taxon>Trichinellida</taxon>
        <taxon>Trichuridae</taxon>
        <taxon>Trichuris</taxon>
    </lineage>
</organism>
<dbReference type="GO" id="GO:0003712">
    <property type="term" value="F:transcription coregulator activity"/>
    <property type="evidence" value="ECO:0007669"/>
    <property type="project" value="InterPro"/>
</dbReference>
<proteinExistence type="inferred from homology"/>
<dbReference type="InterPro" id="IPR013761">
    <property type="entry name" value="SAM/pointed_sf"/>
</dbReference>
<evidence type="ECO:0000256" key="3">
    <source>
        <dbReference type="ARBA" id="ARBA00022491"/>
    </source>
</evidence>
<feature type="non-terminal residue" evidence="12">
    <location>
        <position position="1"/>
    </location>
</feature>
<dbReference type="PANTHER" id="PTHR12623">
    <property type="entry name" value="NGFI-A BINDING PROTEIN"/>
    <property type="match status" value="1"/>
</dbReference>
<dbReference type="InterPro" id="IPR039040">
    <property type="entry name" value="NAB_fam"/>
</dbReference>
<evidence type="ECO:0000256" key="6">
    <source>
        <dbReference type="ARBA" id="ARBA00023242"/>
    </source>
</evidence>
<keyword evidence="9" id="KW-0472">Membrane</keyword>
<keyword evidence="4" id="KW-0805">Transcription regulation</keyword>
<evidence type="ECO:0000259" key="11">
    <source>
        <dbReference type="Pfam" id="PF04905"/>
    </source>
</evidence>
<dbReference type="EMBL" id="KL363235">
    <property type="protein sequence ID" value="KFD51787.1"/>
    <property type="molecule type" value="Genomic_DNA"/>
</dbReference>
<evidence type="ECO:0000313" key="12">
    <source>
        <dbReference type="EMBL" id="KFD51787.1"/>
    </source>
</evidence>
<feature type="transmembrane region" description="Helical" evidence="9">
    <location>
        <begin position="771"/>
        <end position="790"/>
    </location>
</feature>
<evidence type="ECO:0000256" key="9">
    <source>
        <dbReference type="SAM" id="Phobius"/>
    </source>
</evidence>
<name>A0A085M3J1_9BILA</name>
<feature type="domain" description="NAB co-repressor" evidence="11">
    <location>
        <begin position="432"/>
        <end position="551"/>
    </location>
</feature>
<gene>
    <name evidence="12" type="ORF">M513_07314</name>
</gene>
<dbReference type="FunFam" id="1.20.120.2010:FF:000001">
    <property type="entry name" value="NGFI-A-binding protein 1 isoform X1"/>
    <property type="match status" value="1"/>
</dbReference>
<dbReference type="Pfam" id="PF04904">
    <property type="entry name" value="SAM_NCD1"/>
    <property type="match status" value="1"/>
</dbReference>
<evidence type="ECO:0000313" key="13">
    <source>
        <dbReference type="Proteomes" id="UP000030764"/>
    </source>
</evidence>
<comment type="subcellular location">
    <subcellularLocation>
        <location evidence="1">Nucleus</location>
    </subcellularLocation>
</comment>
<keyword evidence="6" id="KW-0539">Nucleus</keyword>
<keyword evidence="9" id="KW-0812">Transmembrane</keyword>
<feature type="domain" description="Nab N-terminal" evidence="10">
    <location>
        <begin position="255"/>
        <end position="332"/>
    </location>
</feature>
<evidence type="ECO:0000256" key="7">
    <source>
        <dbReference type="SAM" id="Coils"/>
    </source>
</evidence>
<dbReference type="GO" id="GO:0045892">
    <property type="term" value="P:negative regulation of DNA-templated transcription"/>
    <property type="evidence" value="ECO:0007669"/>
    <property type="project" value="InterPro"/>
</dbReference>
<dbReference type="Gene3D" id="1.20.120.2010">
    <property type="entry name" value="NAB conserved domain 2"/>
    <property type="match status" value="1"/>
</dbReference>
<evidence type="ECO:0000256" key="2">
    <source>
        <dbReference type="ARBA" id="ARBA00008864"/>
    </source>
</evidence>
<dbReference type="Proteomes" id="UP000030764">
    <property type="component" value="Unassembled WGS sequence"/>
</dbReference>
<feature type="region of interest" description="Disordered" evidence="8">
    <location>
        <begin position="560"/>
        <end position="620"/>
    </location>
</feature>
<feature type="compositionally biased region" description="Polar residues" evidence="8">
    <location>
        <begin position="576"/>
        <end position="605"/>
    </location>
</feature>
<reference evidence="12 13" key="1">
    <citation type="journal article" date="2014" name="Nat. Genet.">
        <title>Genome and transcriptome of the porcine whipworm Trichuris suis.</title>
        <authorList>
            <person name="Jex A.R."/>
            <person name="Nejsum P."/>
            <person name="Schwarz E.M."/>
            <person name="Hu L."/>
            <person name="Young N.D."/>
            <person name="Hall R.S."/>
            <person name="Korhonen P.K."/>
            <person name="Liao S."/>
            <person name="Thamsborg S."/>
            <person name="Xia J."/>
            <person name="Xu P."/>
            <person name="Wang S."/>
            <person name="Scheerlinck J.P."/>
            <person name="Hofmann A."/>
            <person name="Sternberg P.W."/>
            <person name="Wang J."/>
            <person name="Gasser R.B."/>
        </authorList>
    </citation>
    <scope>NUCLEOTIDE SEQUENCE [LARGE SCALE GENOMIC DNA]</scope>
    <source>
        <strain evidence="12">DCEP-RM93M</strain>
    </source>
</reference>
<dbReference type="Pfam" id="PF04905">
    <property type="entry name" value="NCD2"/>
    <property type="match status" value="1"/>
</dbReference>
<comment type="similarity">
    <text evidence="2">Belongs to the NAB family.</text>
</comment>
<dbReference type="InterPro" id="IPR006988">
    <property type="entry name" value="Nab_N"/>
</dbReference>
<dbReference type="SUPFAM" id="SSF47769">
    <property type="entry name" value="SAM/Pointed domain"/>
    <property type="match status" value="1"/>
</dbReference>
<keyword evidence="3" id="KW-0678">Repressor</keyword>
<evidence type="ECO:0000256" key="4">
    <source>
        <dbReference type="ARBA" id="ARBA00023015"/>
    </source>
</evidence>
<dbReference type="InterPro" id="IPR006989">
    <property type="entry name" value="NAB_co-repressor_dom"/>
</dbReference>
<protein>
    <recommendedName>
        <fullName evidence="14">NAB region 2</fullName>
    </recommendedName>
</protein>
<evidence type="ECO:0000256" key="5">
    <source>
        <dbReference type="ARBA" id="ARBA00023163"/>
    </source>
</evidence>
<evidence type="ECO:0008006" key="14">
    <source>
        <dbReference type="Google" id="ProtNLM"/>
    </source>
</evidence>
<evidence type="ECO:0000259" key="10">
    <source>
        <dbReference type="Pfam" id="PF04904"/>
    </source>
</evidence>
<sequence>ENSLSAAAGRRRRCAYEDRLDNKNRTIIVYAFLPIRRFNGPPRKFALANLFTVVRKRITFLHITRKRIILPLIAVDWSVGKPRCCKTKQTRFWWSSPCLPPPRRSVAHISPLSSACRRRLLNVPTFARRKKPPFCPKTQFLPIYDGQRYLWPICVGVRPAAEEWSRRQTGSREKAFSQQAFVDDDDPSCPTVWPSSFKALGHSAPPSGGGRRTLPHSLVSTTYSVKRSLNVTALLPLPIAKLMSNSSTPVSNHFPSSPSEWQLYLVLQRANLLQYYDTFISQGGDDVQQLLEAGEEEFLEIMALVGMASKPLHVRRLQKTLQEYGSNPTTFQLVALQKSGLATTTTSVAQLIQSAATVAAASISFCNAPAALHPLLPIAAPTQSSVGPCSSESPGILNTQSNGAGSLWHGSLGDNADFAFDSYNFSGASSTLTEGQVYRLSECATALAKSLPEYEPKMIQNKKKIGRDLLNVMEMPDHAPNRLGEFRKYAAIYGRFDAKRKADKPLTFHEVSVNEAAAQICLHRPALLTRRDELFPLARQVVRDAGYSYLKAGTAGRSESETDLISLDMNRKRSTPAESLSSGGDKSPASCTSNYSQPSPLPSQDSADRRSVSPYHSSSEVKRRRRIDDISLELSSILQEQESYKHRVDEAQDLDELHAIQRELQRLTQRQLELTDEQAELTMYCSVRERQVDDTLRRQVPIRLFLFAEQRSRKNRMLKWKQVRRKTRSRRSRKLRVPWSRRTIRQRHQNNRSPVVISLSHLLGSSFDRQIYIYVYVYFYICIYILATFATRHHSTTSII</sequence>